<dbReference type="AlphaFoldDB" id="A0AAQ3UAH6"/>
<dbReference type="GO" id="GO:0045927">
    <property type="term" value="P:positive regulation of growth"/>
    <property type="evidence" value="ECO:0007669"/>
    <property type="project" value="InterPro"/>
</dbReference>
<keyword evidence="5" id="KW-1185">Reference proteome</keyword>
<gene>
    <name evidence="4" type="ORF">U9M48_034826</name>
</gene>
<evidence type="ECO:0008006" key="6">
    <source>
        <dbReference type="Google" id="ProtNLM"/>
    </source>
</evidence>
<dbReference type="PANTHER" id="PTHR31371:SF20">
    <property type="entry name" value="OS12G0146500 PROTEIN"/>
    <property type="match status" value="1"/>
</dbReference>
<evidence type="ECO:0000259" key="3">
    <source>
        <dbReference type="Pfam" id="PF11961"/>
    </source>
</evidence>
<feature type="compositionally biased region" description="Polar residues" evidence="1">
    <location>
        <begin position="335"/>
        <end position="352"/>
    </location>
</feature>
<dbReference type="PANTHER" id="PTHR31371">
    <property type="entry name" value="BNAC09G50660D PROTEIN"/>
    <property type="match status" value="1"/>
</dbReference>
<evidence type="ECO:0000313" key="5">
    <source>
        <dbReference type="Proteomes" id="UP001341281"/>
    </source>
</evidence>
<dbReference type="EMBL" id="CP144752">
    <property type="protein sequence ID" value="WVZ88290.1"/>
    <property type="molecule type" value="Genomic_DNA"/>
</dbReference>
<proteinExistence type="predicted"/>
<sequence>MRKLRAPAGGGEKLGVLAFEAAALMSRAAGLWRALGDAPLARLRGEAVRLEGARRLVADDDAALLALALAEMAAACAALSRAVARLATRCQDPLLRRFGALYAALVAAGGDPHGVRYAAARKMDRKARKMQRLVALTAHLGHELDVLAELEQALRRSSNSAAAAGECARRRVARQRQEVERLRAASLWGRTFDYAVRLLARSLFTVVARIVDVFGLQPSSDDESESSSSSSSKVVSRLSWSSSFVGGGGAMHSMVYPSDVVDTPRRTRSSRSSSAKKIVAGADDARRFLMARSRSLRQQLRWPAAAGRHLVGCVAAAGGRSSSSPGRDGYVSVSDEFSTTSSNNLPFQSAHHTPTRTRAKARPSTTTSVFDPSRHDVLASAPATTLGGAGLALHYANLIMLIDRLAASPRDICGDERDALYGMLTASVRAALGARLRPLRKRRFCRCDPVLAAEWGDTVQRILAWLAPLARNMVRWHAERSFEQRSVAPGAGAGVLLLQTLHFADRRKTEAALTELLVGLDCMWRHATSELDAKAGLGGTTAGRLR</sequence>
<feature type="region of interest" description="Disordered" evidence="1">
    <location>
        <begin position="317"/>
        <end position="371"/>
    </location>
</feature>
<evidence type="ECO:0000256" key="1">
    <source>
        <dbReference type="SAM" id="MobiDB-lite"/>
    </source>
</evidence>
<evidence type="ECO:0000259" key="2">
    <source>
        <dbReference type="Pfam" id="PF05003"/>
    </source>
</evidence>
<evidence type="ECO:0000313" key="4">
    <source>
        <dbReference type="EMBL" id="WVZ88290.1"/>
    </source>
</evidence>
<dbReference type="Pfam" id="PF05003">
    <property type="entry name" value="DUF668"/>
    <property type="match status" value="1"/>
</dbReference>
<organism evidence="4 5">
    <name type="scientific">Paspalum notatum var. saurae</name>
    <dbReference type="NCBI Taxonomy" id="547442"/>
    <lineage>
        <taxon>Eukaryota</taxon>
        <taxon>Viridiplantae</taxon>
        <taxon>Streptophyta</taxon>
        <taxon>Embryophyta</taxon>
        <taxon>Tracheophyta</taxon>
        <taxon>Spermatophyta</taxon>
        <taxon>Magnoliopsida</taxon>
        <taxon>Liliopsida</taxon>
        <taxon>Poales</taxon>
        <taxon>Poaceae</taxon>
        <taxon>PACMAD clade</taxon>
        <taxon>Panicoideae</taxon>
        <taxon>Andropogonodae</taxon>
        <taxon>Paspaleae</taxon>
        <taxon>Paspalinae</taxon>
        <taxon>Paspalum</taxon>
    </lineage>
</organism>
<dbReference type="InterPro" id="IPR021864">
    <property type="entry name" value="DUF3475"/>
</dbReference>
<dbReference type="InterPro" id="IPR007700">
    <property type="entry name" value="DUF668"/>
</dbReference>
<feature type="compositionally biased region" description="Low complexity" evidence="1">
    <location>
        <begin position="317"/>
        <end position="329"/>
    </location>
</feature>
<feature type="domain" description="DUF3475" evidence="3">
    <location>
        <begin position="16"/>
        <end position="72"/>
    </location>
</feature>
<dbReference type="Pfam" id="PF11961">
    <property type="entry name" value="DUF3475"/>
    <property type="match status" value="1"/>
</dbReference>
<name>A0AAQ3UAH6_PASNO</name>
<dbReference type="Proteomes" id="UP001341281">
    <property type="component" value="Chromosome 08"/>
</dbReference>
<reference evidence="4 5" key="1">
    <citation type="submission" date="2024-02" db="EMBL/GenBank/DDBJ databases">
        <title>High-quality chromosome-scale genome assembly of Pensacola bahiagrass (Paspalum notatum Flugge var. saurae).</title>
        <authorList>
            <person name="Vega J.M."/>
            <person name="Podio M."/>
            <person name="Orjuela J."/>
            <person name="Siena L.A."/>
            <person name="Pessino S.C."/>
            <person name="Combes M.C."/>
            <person name="Mariac C."/>
            <person name="Albertini E."/>
            <person name="Pupilli F."/>
            <person name="Ortiz J.P.A."/>
            <person name="Leblanc O."/>
        </authorList>
    </citation>
    <scope>NUCLEOTIDE SEQUENCE [LARGE SCALE GENOMIC DNA]</scope>
    <source>
        <strain evidence="4">R1</strain>
        <tissue evidence="4">Leaf</tissue>
    </source>
</reference>
<protein>
    <recommendedName>
        <fullName evidence="6">DUF668 domain-containing protein</fullName>
    </recommendedName>
</protein>
<accession>A0AAQ3UAH6</accession>
<feature type="domain" description="DUF668" evidence="2">
    <location>
        <begin position="385"/>
        <end position="475"/>
    </location>
</feature>